<evidence type="ECO:0000256" key="1">
    <source>
        <dbReference type="SAM" id="SignalP"/>
    </source>
</evidence>
<dbReference type="AlphaFoldDB" id="A0A3E4UR22"/>
<evidence type="ECO:0000313" key="2">
    <source>
        <dbReference type="EMBL" id="RGM14000.1"/>
    </source>
</evidence>
<dbReference type="RefSeq" id="WP_117741554.1">
    <property type="nucleotide sequence ID" value="NZ_QSSV01000007.1"/>
</dbReference>
<evidence type="ECO:0000313" key="3">
    <source>
        <dbReference type="Proteomes" id="UP000261223"/>
    </source>
</evidence>
<accession>A0A3E4UR22</accession>
<organism evidence="2 3">
    <name type="scientific">Bacteroides stercoris</name>
    <dbReference type="NCBI Taxonomy" id="46506"/>
    <lineage>
        <taxon>Bacteria</taxon>
        <taxon>Pseudomonadati</taxon>
        <taxon>Bacteroidota</taxon>
        <taxon>Bacteroidia</taxon>
        <taxon>Bacteroidales</taxon>
        <taxon>Bacteroidaceae</taxon>
        <taxon>Bacteroides</taxon>
    </lineage>
</organism>
<protein>
    <recommendedName>
        <fullName evidence="4">Lipoprotein</fullName>
    </recommendedName>
</protein>
<dbReference type="EMBL" id="QSSV01000007">
    <property type="protein sequence ID" value="RGM14000.1"/>
    <property type="molecule type" value="Genomic_DNA"/>
</dbReference>
<proteinExistence type="predicted"/>
<dbReference type="Proteomes" id="UP000261223">
    <property type="component" value="Unassembled WGS sequence"/>
</dbReference>
<evidence type="ECO:0008006" key="4">
    <source>
        <dbReference type="Google" id="ProtNLM"/>
    </source>
</evidence>
<sequence length="258" mass="28674">MKKKMFKFISCIAILFMVSCSGDDLLFSYEDDVTTRGLSGRASLTYPMSSFISNVSLSLTDQGSVNSILEELQSNPLGKGYRCVFKKLTTKKVSKISRGDTGTAPASYNAKTNEVLLKTGSTIATNSIQEEFIHAAQDRVYFNGILQYAGKEGTPNIEFEAKIIQELIYCANGYGFGGLGAGPTHADDYTRWIMLLCEDGFLDEKFPSLSEVLSTKYAGYGYYNYMEFFKVKDPGYNKGIIYSMQPSLLDYINNNYGI</sequence>
<name>A0A3E4UR22_BACSE</name>
<comment type="caution">
    <text evidence="2">The sequence shown here is derived from an EMBL/GenBank/DDBJ whole genome shotgun (WGS) entry which is preliminary data.</text>
</comment>
<feature type="chain" id="PRO_5017702504" description="Lipoprotein" evidence="1">
    <location>
        <begin position="23"/>
        <end position="258"/>
    </location>
</feature>
<feature type="signal peptide" evidence="1">
    <location>
        <begin position="1"/>
        <end position="22"/>
    </location>
</feature>
<keyword evidence="1" id="KW-0732">Signal</keyword>
<reference evidence="2 3" key="1">
    <citation type="submission" date="2018-08" db="EMBL/GenBank/DDBJ databases">
        <title>A genome reference for cultivated species of the human gut microbiota.</title>
        <authorList>
            <person name="Zou Y."/>
            <person name="Xue W."/>
            <person name="Luo G."/>
        </authorList>
    </citation>
    <scope>NUCLEOTIDE SEQUENCE [LARGE SCALE GENOMIC DNA]</scope>
    <source>
        <strain evidence="2 3">TF03-6</strain>
    </source>
</reference>
<dbReference type="PROSITE" id="PS51257">
    <property type="entry name" value="PROKAR_LIPOPROTEIN"/>
    <property type="match status" value="1"/>
</dbReference>
<gene>
    <name evidence="2" type="ORF">DXC34_06900</name>
</gene>